<dbReference type="GO" id="GO:0046856">
    <property type="term" value="P:phosphatidylinositol dephosphorylation"/>
    <property type="evidence" value="ECO:0007669"/>
    <property type="project" value="InterPro"/>
</dbReference>
<dbReference type="Pfam" id="PF22669">
    <property type="entry name" value="Exo_endo_phos2"/>
    <property type="match status" value="1"/>
</dbReference>
<dbReference type="InterPro" id="IPR046985">
    <property type="entry name" value="IP5"/>
</dbReference>
<keyword evidence="7" id="KW-0378">Hydrolase</keyword>
<dbReference type="Gene3D" id="3.60.10.10">
    <property type="entry name" value="Endonuclease/exonuclease/phosphatase"/>
    <property type="match status" value="1"/>
</dbReference>
<keyword evidence="6" id="KW-0963">Cytoplasm</keyword>
<dbReference type="InterPro" id="IPR002013">
    <property type="entry name" value="SAC_dom"/>
</dbReference>
<keyword evidence="8" id="KW-0653">Protein transport</keyword>
<evidence type="ECO:0000256" key="1">
    <source>
        <dbReference type="ARBA" id="ARBA00004496"/>
    </source>
</evidence>
<keyword evidence="5" id="KW-0813">Transport</keyword>
<proteinExistence type="inferred from homology"/>
<gene>
    <name evidence="11" type="ORF">ACLA_005350</name>
</gene>
<dbReference type="GeneID" id="4705383"/>
<dbReference type="GO" id="GO:0016020">
    <property type="term" value="C:membrane"/>
    <property type="evidence" value="ECO:0007669"/>
    <property type="project" value="TreeGrafter"/>
</dbReference>
<evidence type="ECO:0000256" key="5">
    <source>
        <dbReference type="ARBA" id="ARBA00022448"/>
    </source>
</evidence>
<dbReference type="GO" id="GO:0043813">
    <property type="term" value="F:phosphatidylinositol-3,5-bisphosphate 5-phosphatase activity"/>
    <property type="evidence" value="ECO:0007669"/>
    <property type="project" value="TreeGrafter"/>
</dbReference>
<comment type="similarity">
    <text evidence="2">Belongs to the synaptojanin family.</text>
</comment>
<keyword evidence="11" id="KW-0255">Endonuclease</keyword>
<dbReference type="InterPro" id="IPR000300">
    <property type="entry name" value="IPPc"/>
</dbReference>
<keyword evidence="11" id="KW-0540">Nuclease</keyword>
<dbReference type="GO" id="GO:0004439">
    <property type="term" value="F:phosphatidylinositol-4,5-bisphosphate 5-phosphatase activity"/>
    <property type="evidence" value="ECO:0007669"/>
    <property type="project" value="UniProtKB-EC"/>
</dbReference>
<dbReference type="Pfam" id="PF02383">
    <property type="entry name" value="Syja_N"/>
    <property type="match status" value="1"/>
</dbReference>
<feature type="region of interest" description="Disordered" evidence="9">
    <location>
        <begin position="1109"/>
        <end position="1162"/>
    </location>
</feature>
<dbReference type="STRING" id="344612.A1CD55"/>
<name>A1CD55_ASPCL</name>
<feature type="compositionally biased region" description="Polar residues" evidence="9">
    <location>
        <begin position="1133"/>
        <end position="1142"/>
    </location>
</feature>
<evidence type="ECO:0000313" key="12">
    <source>
        <dbReference type="Proteomes" id="UP000006701"/>
    </source>
</evidence>
<reference evidence="11 12" key="1">
    <citation type="journal article" date="2008" name="PLoS Genet.">
        <title>Genomic islands in the pathogenic filamentous fungus Aspergillus fumigatus.</title>
        <authorList>
            <person name="Fedorova N.D."/>
            <person name="Khaldi N."/>
            <person name="Joardar V.S."/>
            <person name="Maiti R."/>
            <person name="Amedeo P."/>
            <person name="Anderson M.J."/>
            <person name="Crabtree J."/>
            <person name="Silva J.C."/>
            <person name="Badger J.H."/>
            <person name="Albarraq A."/>
            <person name="Angiuoli S."/>
            <person name="Bussey H."/>
            <person name="Bowyer P."/>
            <person name="Cotty P.J."/>
            <person name="Dyer P.S."/>
            <person name="Egan A."/>
            <person name="Galens K."/>
            <person name="Fraser-Liggett C.M."/>
            <person name="Haas B.J."/>
            <person name="Inman J.M."/>
            <person name="Kent R."/>
            <person name="Lemieux S."/>
            <person name="Malavazi I."/>
            <person name="Orvis J."/>
            <person name="Roemer T."/>
            <person name="Ronning C.M."/>
            <person name="Sundaram J.P."/>
            <person name="Sutton G."/>
            <person name="Turner G."/>
            <person name="Venter J.C."/>
            <person name="White O.R."/>
            <person name="Whitty B.R."/>
            <person name="Youngman P."/>
            <person name="Wolfe K.H."/>
            <person name="Goldman G.H."/>
            <person name="Wortman J.R."/>
            <person name="Jiang B."/>
            <person name="Denning D.W."/>
            <person name="Nierman W.C."/>
        </authorList>
    </citation>
    <scope>NUCLEOTIDE SEQUENCE [LARGE SCALE GENOMIC DNA]</scope>
    <source>
        <strain evidence="12">ATCC 1007 / CBS 513.65 / DSM 816 / NCTC 3887 / NRRL 1</strain>
    </source>
</reference>
<evidence type="ECO:0000256" key="4">
    <source>
        <dbReference type="ARBA" id="ARBA00013044"/>
    </source>
</evidence>
<feature type="compositionally biased region" description="Polar residues" evidence="9">
    <location>
        <begin position="1111"/>
        <end position="1124"/>
    </location>
</feature>
<feature type="region of interest" description="Disordered" evidence="9">
    <location>
        <begin position="942"/>
        <end position="961"/>
    </location>
</feature>
<dbReference type="FunFam" id="3.60.10.10:FF:000029">
    <property type="entry name" value="Inositol polyphosphate 5-phosphatase"/>
    <property type="match status" value="1"/>
</dbReference>
<dbReference type="RefSeq" id="XP_001273208.1">
    <property type="nucleotide sequence ID" value="XM_001273207.1"/>
</dbReference>
<evidence type="ECO:0000313" key="11">
    <source>
        <dbReference type="EMBL" id="EAW11782.1"/>
    </source>
</evidence>
<dbReference type="KEGG" id="act:ACLA_005350"/>
<protein>
    <recommendedName>
        <fullName evidence="4">phosphoinositide 5-phosphatase</fullName>
        <ecNumber evidence="4">3.1.3.36</ecNumber>
    </recommendedName>
</protein>
<keyword evidence="12" id="KW-1185">Reference proteome</keyword>
<dbReference type="AlphaFoldDB" id="A1CD55"/>
<dbReference type="SMART" id="SM00128">
    <property type="entry name" value="IPPc"/>
    <property type="match status" value="1"/>
</dbReference>
<dbReference type="PANTHER" id="PTHR11200:SF257">
    <property type="entry name" value="PHOSPHOINOSITIDE 5-PHOSPHATASE"/>
    <property type="match status" value="1"/>
</dbReference>
<dbReference type="SUPFAM" id="SSF56219">
    <property type="entry name" value="DNase I-like"/>
    <property type="match status" value="1"/>
</dbReference>
<organism evidence="11 12">
    <name type="scientific">Aspergillus clavatus (strain ATCC 1007 / CBS 513.65 / DSM 816 / NCTC 3887 / NRRL 1 / QM 1276 / 107)</name>
    <dbReference type="NCBI Taxonomy" id="344612"/>
    <lineage>
        <taxon>Eukaryota</taxon>
        <taxon>Fungi</taxon>
        <taxon>Dikarya</taxon>
        <taxon>Ascomycota</taxon>
        <taxon>Pezizomycotina</taxon>
        <taxon>Eurotiomycetes</taxon>
        <taxon>Eurotiomycetidae</taxon>
        <taxon>Eurotiales</taxon>
        <taxon>Aspergillaceae</taxon>
        <taxon>Aspergillus</taxon>
        <taxon>Aspergillus subgen. Fumigati</taxon>
    </lineage>
</organism>
<sequence length="1162" mass="129574">MSGLQVSCGGHPQRTLALSTAQFTLLLKASPAPGDTGSKALDNGDIRCLVEFSRSSSVDMTSYRHLGHGYGTLGLITLSEDVFLCVVTGASKAATIRPGENIWRIESVDFFCLNHSGYEDGIYYESDSAFGVDELDRGENREVITDHPFLALKKLLSDGSFYYSLDFNLTDRLQNRSDEATTFDIDALDVDMLWNSYMISSLLSFRKQLAPADRMHLDSSGVLTCVIRGFCSTLPIPASTMSMSHTRSHFSPMLTIISRQSSRRAGTRFNTRGIDDDGNVANFVETETILWIPPHLTFSYVQIRGSVPVFWEQAPGFFPGQQKIEVIRSTEASEHAFNKHFEALELRYGAVHIVNLLSALKPGEVQLSKRFQELVCRSPLYQRSGLHTLSNHRLLQMTEFDFHAEARGPLGYGASNQIKEVILHSVDGFAFFLSENSASSNESNHESDGSSVVLQQEGVFRTNCLDCLDRTNLVQTVISLMVLESFLHQQGLRLHAELQFRHSTLWADNGDALAKMYAGTGALKSSFTRHGKMSLAGALADARKSATRLYVNNFSDKARQKTIDLLLGQLNNQASVHLFDPMNELISEELDRRAPEYTTVEQVKIWAGTFNVNGRHLDPDTDLSSWLFPAADEQKEDQAIQDPTIFAVGFQEIVSLSPQQIMSTDPTTRKVWEVAVRNCLNKHAARTGTSNYILLRSGQLVGAAIMIFVREDILKEVKNVEGSVKKTGLSGISGNKGGCAIRFEYSNTRICFVTAHFAAGFANYEERNRDYETIGRGLRFQRNKSIDDHDTIVWLGDFNYRIGLGNHEVRKLATQRNYQRLYENDQLNLQMMAGNVFQFYTEGAIVFPPTYKYDIGRDDFDSSEKARIPAWCDRILWKGSNLRQLHYSSAHLQFSDHRPVWAVFSCGIDVVDGDMRERLRDILCAGTQGDVPSMEVTGALNGSMIPSEKSTDRSSVWSGLPPASSDEQKWWLYNGAPVRSAVQPSPDKVTLNMRRESNPFRLTDPIDWVNENDTMDVEDHQDYTDVASQKPPLPPRGREIATSSRVCDQSISLGPRGQRTMPRKSTAPCSGMKTSSPVASRLRETLVSSFSGPITLPDVQDGDFKLPVRISSMTDGSPGNTQSSEMDKEESLPNASGESKGSANLLDDNVHEEIQWKPLRPQ</sequence>
<dbReference type="EC" id="3.1.3.36" evidence="4"/>
<evidence type="ECO:0000259" key="10">
    <source>
        <dbReference type="PROSITE" id="PS50275"/>
    </source>
</evidence>
<dbReference type="PROSITE" id="PS50275">
    <property type="entry name" value="SAC"/>
    <property type="match status" value="1"/>
</dbReference>
<dbReference type="GO" id="GO:0005737">
    <property type="term" value="C:cytoplasm"/>
    <property type="evidence" value="ECO:0007669"/>
    <property type="project" value="UniProtKB-SubCell"/>
</dbReference>
<dbReference type="VEuPathDB" id="FungiDB:ACLA_005350"/>
<dbReference type="GO" id="GO:0015031">
    <property type="term" value="P:protein transport"/>
    <property type="evidence" value="ECO:0007669"/>
    <property type="project" value="UniProtKB-KW"/>
</dbReference>
<evidence type="ECO:0000256" key="6">
    <source>
        <dbReference type="ARBA" id="ARBA00022490"/>
    </source>
</evidence>
<dbReference type="HOGENOM" id="CLU_003016_2_1_1"/>
<accession>A1CD55</accession>
<dbReference type="GO" id="GO:0004519">
    <property type="term" value="F:endonuclease activity"/>
    <property type="evidence" value="ECO:0007669"/>
    <property type="project" value="UniProtKB-KW"/>
</dbReference>
<dbReference type="PANTHER" id="PTHR11200">
    <property type="entry name" value="INOSITOL 5-PHOSPHATASE"/>
    <property type="match status" value="1"/>
</dbReference>
<feature type="region of interest" description="Disordered" evidence="9">
    <location>
        <begin position="1050"/>
        <end position="1076"/>
    </location>
</feature>
<evidence type="ECO:0000256" key="8">
    <source>
        <dbReference type="ARBA" id="ARBA00022927"/>
    </source>
</evidence>
<evidence type="ECO:0000256" key="3">
    <source>
        <dbReference type="ARBA" id="ARBA00009678"/>
    </source>
</evidence>
<evidence type="ECO:0000256" key="7">
    <source>
        <dbReference type="ARBA" id="ARBA00022801"/>
    </source>
</evidence>
<feature type="domain" description="SAC" evidence="10">
    <location>
        <begin position="152"/>
        <end position="519"/>
    </location>
</feature>
<dbReference type="EMBL" id="DS027051">
    <property type="protein sequence ID" value="EAW11782.1"/>
    <property type="molecule type" value="Genomic_DNA"/>
</dbReference>
<evidence type="ECO:0000256" key="9">
    <source>
        <dbReference type="SAM" id="MobiDB-lite"/>
    </source>
</evidence>
<dbReference type="OrthoDB" id="405996at2759"/>
<dbReference type="eggNOG" id="KOG0566">
    <property type="taxonomic scope" value="Eukaryota"/>
</dbReference>
<dbReference type="Proteomes" id="UP000006701">
    <property type="component" value="Unassembled WGS sequence"/>
</dbReference>
<comment type="similarity">
    <text evidence="3">In the central section; belongs to the inositol 1,4,5-trisphosphate 5-phosphatase family.</text>
</comment>
<dbReference type="InterPro" id="IPR036691">
    <property type="entry name" value="Endo/exonu/phosph_ase_sf"/>
</dbReference>
<dbReference type="OMA" id="HPCHELR"/>
<evidence type="ECO:0000256" key="2">
    <source>
        <dbReference type="ARBA" id="ARBA00008943"/>
    </source>
</evidence>
<comment type="subcellular location">
    <subcellularLocation>
        <location evidence="1">Cytoplasm</location>
    </subcellularLocation>
</comment>